<proteinExistence type="predicted"/>
<sequence length="375" mass="42956">AYELHQETEKPTSPGVQSVEIDVFPEDDAHLTLQNPQKKSDATSVLSECSTIDPQNTFGWLPEMVPKKEPERCLPKGLCCCFPCCSMDKRKSPWVIWWNLRKTCYQIVKHSWFESFIIFVILLSSGALVFEDVYLAEQPNIQALLNCTDIIFTYIFILEMGLKWVAFGFRKYFTSAWCWLDFIIVIVSVTSLTDLKNLKSFRTLRALRPLRALSQFEGMKVVVNALIGAIPAILNVLLVCLIFWLIFCILGVNFFSGKFERCINGTDTNSVINYTIVANRSQCESGNFSWVKMKVNFDNVGKAYLALLQVATFKGWMDIMYAAVDSRGVKNQPGFEESRSMYLYFIIFIIFGSFFTLNLFIGVIIDNFNQQQKKI</sequence>
<accession>A0ABM0Q0K4</accession>
<dbReference type="GeneID" id="103581979"/>
<organism evidence="8 9">
    <name type="scientific">Galeopterus variegatus</name>
    <name type="common">Malayan flying lemur</name>
    <name type="synonym">Cynocephalus variegatus</name>
    <dbReference type="NCBI Taxonomy" id="482537"/>
    <lineage>
        <taxon>Eukaryota</taxon>
        <taxon>Metazoa</taxon>
        <taxon>Chordata</taxon>
        <taxon>Craniata</taxon>
        <taxon>Vertebrata</taxon>
        <taxon>Euteleostomi</taxon>
        <taxon>Mammalia</taxon>
        <taxon>Eutheria</taxon>
        <taxon>Euarchontoglires</taxon>
        <taxon>Dermoptera</taxon>
        <taxon>Cynocephalidae</taxon>
        <taxon>Galeopterus</taxon>
    </lineage>
</organism>
<dbReference type="Pfam" id="PF00520">
    <property type="entry name" value="Ion_trans"/>
    <property type="match status" value="1"/>
</dbReference>
<dbReference type="Gene3D" id="1.10.287.70">
    <property type="match status" value="1"/>
</dbReference>
<protein>
    <submittedName>
        <fullName evidence="9">Sodium channel protein type 11 subunit alpha-like</fullName>
    </submittedName>
</protein>
<dbReference type="InterPro" id="IPR005821">
    <property type="entry name" value="Ion_trans_dom"/>
</dbReference>
<keyword evidence="8" id="KW-1185">Reference proteome</keyword>
<reference evidence="9" key="1">
    <citation type="submission" date="2025-08" db="UniProtKB">
        <authorList>
            <consortium name="RefSeq"/>
        </authorList>
    </citation>
    <scope>IDENTIFICATION</scope>
</reference>
<feature type="transmembrane region" description="Helical" evidence="5">
    <location>
        <begin position="150"/>
        <end position="169"/>
    </location>
</feature>
<evidence type="ECO:0000256" key="3">
    <source>
        <dbReference type="ARBA" id="ARBA00022989"/>
    </source>
</evidence>
<feature type="domain" description="Ion transport" evidence="6">
    <location>
        <begin position="110"/>
        <end position="373"/>
    </location>
</feature>
<keyword evidence="2 5" id="KW-0812">Transmembrane</keyword>
<dbReference type="InterPro" id="IPR043203">
    <property type="entry name" value="VGCC_Ca_Na"/>
</dbReference>
<dbReference type="Pfam" id="PF06512">
    <property type="entry name" value="Na_trans_assoc"/>
    <property type="match status" value="1"/>
</dbReference>
<feature type="transmembrane region" description="Helical" evidence="5">
    <location>
        <begin position="225"/>
        <end position="252"/>
    </location>
</feature>
<feature type="non-terminal residue" evidence="9">
    <location>
        <position position="375"/>
    </location>
</feature>
<evidence type="ECO:0000313" key="8">
    <source>
        <dbReference type="Proteomes" id="UP000694923"/>
    </source>
</evidence>
<feature type="domain" description="Sodium ion transport-associated" evidence="7">
    <location>
        <begin position="35"/>
        <end position="106"/>
    </location>
</feature>
<evidence type="ECO:0000259" key="7">
    <source>
        <dbReference type="Pfam" id="PF06512"/>
    </source>
</evidence>
<feature type="transmembrane region" description="Helical" evidence="5">
    <location>
        <begin position="303"/>
        <end position="322"/>
    </location>
</feature>
<dbReference type="RefSeq" id="XP_008561895.1">
    <property type="nucleotide sequence ID" value="XM_008563673.1"/>
</dbReference>
<evidence type="ECO:0000259" key="6">
    <source>
        <dbReference type="Pfam" id="PF00520"/>
    </source>
</evidence>
<feature type="transmembrane region" description="Helical" evidence="5">
    <location>
        <begin position="176"/>
        <end position="193"/>
    </location>
</feature>
<evidence type="ECO:0000313" key="9">
    <source>
        <dbReference type="RefSeq" id="XP_008561895.1"/>
    </source>
</evidence>
<feature type="transmembrane region" description="Helical" evidence="5">
    <location>
        <begin position="111"/>
        <end position="130"/>
    </location>
</feature>
<dbReference type="Proteomes" id="UP000694923">
    <property type="component" value="Unplaced"/>
</dbReference>
<dbReference type="PANTHER" id="PTHR10037:SF210">
    <property type="entry name" value="SODIUM CHANNEL PROTEIN TYPE 11 SUBUNIT ALPHA"/>
    <property type="match status" value="1"/>
</dbReference>
<dbReference type="SUPFAM" id="SSF81324">
    <property type="entry name" value="Voltage-gated potassium channels"/>
    <property type="match status" value="1"/>
</dbReference>
<evidence type="ECO:0000256" key="5">
    <source>
        <dbReference type="SAM" id="Phobius"/>
    </source>
</evidence>
<evidence type="ECO:0000256" key="4">
    <source>
        <dbReference type="ARBA" id="ARBA00023136"/>
    </source>
</evidence>
<comment type="subcellular location">
    <subcellularLocation>
        <location evidence="1">Membrane</location>
        <topology evidence="1">Multi-pass membrane protein</topology>
    </subcellularLocation>
</comment>
<gene>
    <name evidence="9" type="primary">LOC103581979</name>
</gene>
<evidence type="ECO:0000256" key="1">
    <source>
        <dbReference type="ARBA" id="ARBA00004141"/>
    </source>
</evidence>
<evidence type="ECO:0000256" key="2">
    <source>
        <dbReference type="ARBA" id="ARBA00022692"/>
    </source>
</evidence>
<dbReference type="Gene3D" id="1.20.120.350">
    <property type="entry name" value="Voltage-gated potassium channels. Chain C"/>
    <property type="match status" value="1"/>
</dbReference>
<name>A0ABM0Q0K4_GALVR</name>
<keyword evidence="3 5" id="KW-1133">Transmembrane helix</keyword>
<feature type="transmembrane region" description="Helical" evidence="5">
    <location>
        <begin position="342"/>
        <end position="365"/>
    </location>
</feature>
<dbReference type="InterPro" id="IPR027359">
    <property type="entry name" value="Volt_channel_dom_sf"/>
</dbReference>
<keyword evidence="4 5" id="KW-0472">Membrane</keyword>
<dbReference type="PANTHER" id="PTHR10037">
    <property type="entry name" value="VOLTAGE-GATED CATION CHANNEL CALCIUM AND SODIUM"/>
    <property type="match status" value="1"/>
</dbReference>
<feature type="non-terminal residue" evidence="9">
    <location>
        <position position="1"/>
    </location>
</feature>
<dbReference type="InterPro" id="IPR010526">
    <property type="entry name" value="Na_trans_assoc_dom"/>
</dbReference>